<evidence type="ECO:0000256" key="2">
    <source>
        <dbReference type="ARBA" id="ARBA00022898"/>
    </source>
</evidence>
<keyword evidence="8" id="KW-1185">Reference proteome</keyword>
<organism evidence="7 8">
    <name type="scientific">Verminephrobacter eiseniae (strain EF01-2)</name>
    <dbReference type="NCBI Taxonomy" id="391735"/>
    <lineage>
        <taxon>Bacteria</taxon>
        <taxon>Pseudomonadati</taxon>
        <taxon>Pseudomonadota</taxon>
        <taxon>Betaproteobacteria</taxon>
        <taxon>Burkholderiales</taxon>
        <taxon>Comamonadaceae</taxon>
        <taxon>Verminephrobacter</taxon>
    </lineage>
</organism>
<dbReference type="GO" id="GO:0003677">
    <property type="term" value="F:DNA binding"/>
    <property type="evidence" value="ECO:0007669"/>
    <property type="project" value="UniProtKB-KW"/>
</dbReference>
<keyword evidence="5" id="KW-0804">Transcription</keyword>
<evidence type="ECO:0000313" key="7">
    <source>
        <dbReference type="EMBL" id="ABM55837.1"/>
    </source>
</evidence>
<proteinExistence type="inferred from homology"/>
<dbReference type="STRING" id="391735.Veis_0044"/>
<dbReference type="InterPro" id="IPR036390">
    <property type="entry name" value="WH_DNA-bd_sf"/>
</dbReference>
<dbReference type="InterPro" id="IPR004839">
    <property type="entry name" value="Aminotransferase_I/II_large"/>
</dbReference>
<keyword evidence="4" id="KW-0238">DNA-binding</keyword>
<dbReference type="SUPFAM" id="SSF53383">
    <property type="entry name" value="PLP-dependent transferases"/>
    <property type="match status" value="1"/>
</dbReference>
<dbReference type="Proteomes" id="UP000000374">
    <property type="component" value="Chromosome"/>
</dbReference>
<name>A1WDY0_VEREI</name>
<sequence>MDILKGPDLKKINSLDAIVLDAALKSTLKRQLYEQLRRLISGRILAPGSALPSTRQLAKDLAIGRNTVVAAYEQLITEGYLHNRHTACPVVVDLPSGPMSHEDERAYPFRPSISRRGEMMMGEPFYFGAAGQPAFHPGMPDAQEFPFTAWSRLLARRGASGRDTLFGTYDVLGFPPLRETIASYLNAARGMRCSTEQVVIISGAQGAFDLLARLLLDPGDTVWMEEPGYFGAQSAFEVAGARLAPLHVDGGGWSLDGWPSPAPRVICVTPSCHHPLGATMRMEQRLRLLEIAESCNAWIIEDDYDSEYRFQGQPIPAMQGSDASRRVIYVGTFSKLLFPALRIGFMVLPAGLVSGIAQAINVSGHVPPLLLQAALFDFINEGHMAKHLRRTRRLYAMRREAFLTMGEAQLSQWLQWAPGQSGIQTTAFCRDGLDDHAIAAAAKKRGIHVSPLSMQYRHGKPRHGLVLGYAATSVSHMDSGMQKLREALLEVAG</sequence>
<dbReference type="PROSITE" id="PS50949">
    <property type="entry name" value="HTH_GNTR"/>
    <property type="match status" value="1"/>
</dbReference>
<dbReference type="Gene3D" id="3.40.640.10">
    <property type="entry name" value="Type I PLP-dependent aspartate aminotransferase-like (Major domain)"/>
    <property type="match status" value="1"/>
</dbReference>
<comment type="similarity">
    <text evidence="1">In the C-terminal section; belongs to the class-I pyridoxal-phosphate-dependent aminotransferase family.</text>
</comment>
<dbReference type="Pfam" id="PF00392">
    <property type="entry name" value="GntR"/>
    <property type="match status" value="1"/>
</dbReference>
<dbReference type="SUPFAM" id="SSF46785">
    <property type="entry name" value="Winged helix' DNA-binding domain"/>
    <property type="match status" value="1"/>
</dbReference>
<dbReference type="GO" id="GO:0030170">
    <property type="term" value="F:pyridoxal phosphate binding"/>
    <property type="evidence" value="ECO:0007669"/>
    <property type="project" value="InterPro"/>
</dbReference>
<dbReference type="InterPro" id="IPR051446">
    <property type="entry name" value="HTH_trans_reg/aminotransferase"/>
</dbReference>
<evidence type="ECO:0000256" key="5">
    <source>
        <dbReference type="ARBA" id="ARBA00023163"/>
    </source>
</evidence>
<evidence type="ECO:0000256" key="1">
    <source>
        <dbReference type="ARBA" id="ARBA00005384"/>
    </source>
</evidence>
<dbReference type="KEGG" id="vei:Veis_0044"/>
<dbReference type="OrthoDB" id="9804020at2"/>
<dbReference type="eggNOG" id="COG1167">
    <property type="taxonomic scope" value="Bacteria"/>
</dbReference>
<dbReference type="EMBL" id="CP000542">
    <property type="protein sequence ID" value="ABM55837.1"/>
    <property type="molecule type" value="Genomic_DNA"/>
</dbReference>
<dbReference type="AlphaFoldDB" id="A1WDY0"/>
<dbReference type="PANTHER" id="PTHR46577">
    <property type="entry name" value="HTH-TYPE TRANSCRIPTIONAL REGULATORY PROTEIN GABR"/>
    <property type="match status" value="1"/>
</dbReference>
<evidence type="ECO:0000256" key="4">
    <source>
        <dbReference type="ARBA" id="ARBA00023125"/>
    </source>
</evidence>
<feature type="domain" description="HTH gntR-type" evidence="6">
    <location>
        <begin position="26"/>
        <end position="94"/>
    </location>
</feature>
<dbReference type="PANTHER" id="PTHR46577:SF1">
    <property type="entry name" value="HTH-TYPE TRANSCRIPTIONAL REGULATORY PROTEIN GABR"/>
    <property type="match status" value="1"/>
</dbReference>
<dbReference type="Gene3D" id="1.10.10.10">
    <property type="entry name" value="Winged helix-like DNA-binding domain superfamily/Winged helix DNA-binding domain"/>
    <property type="match status" value="1"/>
</dbReference>
<evidence type="ECO:0000313" key="8">
    <source>
        <dbReference type="Proteomes" id="UP000000374"/>
    </source>
</evidence>
<protein>
    <submittedName>
        <fullName evidence="7">Transcriptional regulator, GntR family</fullName>
    </submittedName>
</protein>
<dbReference type="GO" id="GO:0003700">
    <property type="term" value="F:DNA-binding transcription factor activity"/>
    <property type="evidence" value="ECO:0007669"/>
    <property type="project" value="InterPro"/>
</dbReference>
<dbReference type="InterPro" id="IPR000524">
    <property type="entry name" value="Tscrpt_reg_HTH_GntR"/>
</dbReference>
<dbReference type="CDD" id="cd07377">
    <property type="entry name" value="WHTH_GntR"/>
    <property type="match status" value="1"/>
</dbReference>
<dbReference type="InterPro" id="IPR015421">
    <property type="entry name" value="PyrdxlP-dep_Trfase_major"/>
</dbReference>
<dbReference type="CDD" id="cd00609">
    <property type="entry name" value="AAT_like"/>
    <property type="match status" value="1"/>
</dbReference>
<reference evidence="8" key="1">
    <citation type="submission" date="2006-12" db="EMBL/GenBank/DDBJ databases">
        <title>Complete sequence of chromosome 1 of Verminephrobacter eiseniae EF01-2.</title>
        <authorList>
            <person name="Copeland A."/>
            <person name="Lucas S."/>
            <person name="Lapidus A."/>
            <person name="Barry K."/>
            <person name="Detter J.C."/>
            <person name="Glavina del Rio T."/>
            <person name="Dalin E."/>
            <person name="Tice H."/>
            <person name="Pitluck S."/>
            <person name="Chertkov O."/>
            <person name="Brettin T."/>
            <person name="Bruce D."/>
            <person name="Han C."/>
            <person name="Tapia R."/>
            <person name="Gilna P."/>
            <person name="Schmutz J."/>
            <person name="Larimer F."/>
            <person name="Land M."/>
            <person name="Hauser L."/>
            <person name="Kyrpides N."/>
            <person name="Kim E."/>
            <person name="Stahl D."/>
            <person name="Richardson P."/>
        </authorList>
    </citation>
    <scope>NUCLEOTIDE SEQUENCE [LARGE SCALE GENOMIC DNA]</scope>
    <source>
        <strain evidence="8">EF01-2</strain>
    </source>
</reference>
<dbReference type="SMART" id="SM00345">
    <property type="entry name" value="HTH_GNTR"/>
    <property type="match status" value="1"/>
</dbReference>
<gene>
    <name evidence="7" type="ordered locus">Veis_0044</name>
</gene>
<dbReference type="HOGENOM" id="CLU_017584_0_1_4"/>
<dbReference type="InterPro" id="IPR015424">
    <property type="entry name" value="PyrdxlP-dep_Trfase"/>
</dbReference>
<dbReference type="Pfam" id="PF00155">
    <property type="entry name" value="Aminotran_1_2"/>
    <property type="match status" value="1"/>
</dbReference>
<evidence type="ECO:0000259" key="6">
    <source>
        <dbReference type="PROSITE" id="PS50949"/>
    </source>
</evidence>
<keyword evidence="2" id="KW-0663">Pyridoxal phosphate</keyword>
<dbReference type="InterPro" id="IPR036388">
    <property type="entry name" value="WH-like_DNA-bd_sf"/>
</dbReference>
<accession>A1WDY0</accession>
<keyword evidence="3" id="KW-0805">Transcription regulation</keyword>
<dbReference type="PRINTS" id="PR00035">
    <property type="entry name" value="HTHGNTR"/>
</dbReference>
<evidence type="ECO:0000256" key="3">
    <source>
        <dbReference type="ARBA" id="ARBA00023015"/>
    </source>
</evidence>